<proteinExistence type="predicted"/>
<gene>
    <name evidence="1" type="ORF">S12H4_02606</name>
</gene>
<accession>X1RK58</accession>
<feature type="non-terminal residue" evidence="1">
    <location>
        <position position="1"/>
    </location>
</feature>
<name>X1RK58_9ZZZZ</name>
<dbReference type="AlphaFoldDB" id="X1RK58"/>
<evidence type="ECO:0000313" key="1">
    <source>
        <dbReference type="EMBL" id="GAI67351.1"/>
    </source>
</evidence>
<dbReference type="EMBL" id="BARW01000655">
    <property type="protein sequence ID" value="GAI67351.1"/>
    <property type="molecule type" value="Genomic_DNA"/>
</dbReference>
<sequence length="39" mass="4172">IRNDPPHPKTAPIRSDGAGYQSLNLVASGRHVNNNADAF</sequence>
<comment type="caution">
    <text evidence="1">The sequence shown here is derived from an EMBL/GenBank/DDBJ whole genome shotgun (WGS) entry which is preliminary data.</text>
</comment>
<protein>
    <submittedName>
        <fullName evidence="1">Uncharacterized protein</fullName>
    </submittedName>
</protein>
<organism evidence="1">
    <name type="scientific">marine sediment metagenome</name>
    <dbReference type="NCBI Taxonomy" id="412755"/>
    <lineage>
        <taxon>unclassified sequences</taxon>
        <taxon>metagenomes</taxon>
        <taxon>ecological metagenomes</taxon>
    </lineage>
</organism>
<reference evidence="1" key="1">
    <citation type="journal article" date="2014" name="Front. Microbiol.">
        <title>High frequency of phylogenetically diverse reductive dehalogenase-homologous genes in deep subseafloor sedimentary metagenomes.</title>
        <authorList>
            <person name="Kawai M."/>
            <person name="Futagami T."/>
            <person name="Toyoda A."/>
            <person name="Takaki Y."/>
            <person name="Nishi S."/>
            <person name="Hori S."/>
            <person name="Arai W."/>
            <person name="Tsubouchi T."/>
            <person name="Morono Y."/>
            <person name="Uchiyama I."/>
            <person name="Ito T."/>
            <person name="Fujiyama A."/>
            <person name="Inagaki F."/>
            <person name="Takami H."/>
        </authorList>
    </citation>
    <scope>NUCLEOTIDE SEQUENCE</scope>
    <source>
        <strain evidence="1">Expedition CK06-06</strain>
    </source>
</reference>